<dbReference type="EMBL" id="CP144691">
    <property type="protein sequence ID" value="WVY92825.1"/>
    <property type="molecule type" value="Genomic_DNA"/>
</dbReference>
<dbReference type="Proteomes" id="UP001374535">
    <property type="component" value="Chromosome 10"/>
</dbReference>
<dbReference type="Pfam" id="PF19026">
    <property type="entry name" value="UBA_HYPK"/>
    <property type="match status" value="1"/>
</dbReference>
<sequence length="192" mass="20958">MAFTMVGQIINGGEILQSNKTVTPSTDKPTTLKPVLVTPPTFPLGDYNKGRRSSAIVPIVETLNFVPSKGKKRRVVLGFGATMEGGEEGVEMVVDSKDLQQQSKALDKLTDRVEDRQLDSTRVQEAMASIAASAEADRNAMRIREKELAAVKINAADVDIIANELELDKKVAERTLREHKGDAVAAIRHLLH</sequence>
<name>A0AAQ3ML08_VIGMU</name>
<dbReference type="InterPro" id="IPR044034">
    <property type="entry name" value="NAC-like_UBA"/>
</dbReference>
<dbReference type="CDD" id="cd14361">
    <property type="entry name" value="UBA_HYPK"/>
    <property type="match status" value="1"/>
</dbReference>
<gene>
    <name evidence="2" type="ORF">V8G54_031913</name>
</gene>
<keyword evidence="3" id="KW-1185">Reference proteome</keyword>
<dbReference type="AlphaFoldDB" id="A0AAQ3ML08"/>
<protein>
    <recommendedName>
        <fullName evidence="1">Nascent polypeptide-associated complex subunit alpha-like UBA domain-containing protein</fullName>
    </recommendedName>
</protein>
<evidence type="ECO:0000313" key="2">
    <source>
        <dbReference type="EMBL" id="WVY92825.1"/>
    </source>
</evidence>
<evidence type="ECO:0000313" key="3">
    <source>
        <dbReference type="Proteomes" id="UP001374535"/>
    </source>
</evidence>
<dbReference type="PANTHER" id="PTHR31184:SF2">
    <property type="entry name" value="HUNTINGTIN-INTERACTING PROTEIN K"/>
    <property type="match status" value="1"/>
</dbReference>
<reference evidence="2 3" key="1">
    <citation type="journal article" date="2023" name="Life. Sci Alliance">
        <title>Evolutionary insights into 3D genome organization and epigenetic landscape of Vigna mungo.</title>
        <authorList>
            <person name="Junaid A."/>
            <person name="Singh B."/>
            <person name="Bhatia S."/>
        </authorList>
    </citation>
    <scope>NUCLEOTIDE SEQUENCE [LARGE SCALE GENOMIC DNA]</scope>
    <source>
        <strain evidence="2">Urdbean</strain>
    </source>
</reference>
<organism evidence="2 3">
    <name type="scientific">Vigna mungo</name>
    <name type="common">Black gram</name>
    <name type="synonym">Phaseolus mungo</name>
    <dbReference type="NCBI Taxonomy" id="3915"/>
    <lineage>
        <taxon>Eukaryota</taxon>
        <taxon>Viridiplantae</taxon>
        <taxon>Streptophyta</taxon>
        <taxon>Embryophyta</taxon>
        <taxon>Tracheophyta</taxon>
        <taxon>Spermatophyta</taxon>
        <taxon>Magnoliopsida</taxon>
        <taxon>eudicotyledons</taxon>
        <taxon>Gunneridae</taxon>
        <taxon>Pentapetalae</taxon>
        <taxon>rosids</taxon>
        <taxon>fabids</taxon>
        <taxon>Fabales</taxon>
        <taxon>Fabaceae</taxon>
        <taxon>Papilionoideae</taxon>
        <taxon>50 kb inversion clade</taxon>
        <taxon>NPAAA clade</taxon>
        <taxon>indigoferoid/millettioid clade</taxon>
        <taxon>Phaseoleae</taxon>
        <taxon>Vigna</taxon>
    </lineage>
</organism>
<dbReference type="InterPro" id="IPR052617">
    <property type="entry name" value="Huntingtin-int_K"/>
</dbReference>
<dbReference type="PANTHER" id="PTHR31184">
    <property type="entry name" value="HUNTINGTIN-INTERACTING PROTEIN K FAMILY MEMBER"/>
    <property type="match status" value="1"/>
</dbReference>
<accession>A0AAQ3ML08</accession>
<evidence type="ECO:0000259" key="1">
    <source>
        <dbReference type="Pfam" id="PF19026"/>
    </source>
</evidence>
<dbReference type="GO" id="GO:0050821">
    <property type="term" value="P:protein stabilization"/>
    <property type="evidence" value="ECO:0007669"/>
    <property type="project" value="TreeGrafter"/>
</dbReference>
<dbReference type="InterPro" id="IPR038922">
    <property type="entry name" value="HYPK_UBA"/>
</dbReference>
<feature type="domain" description="Nascent polypeptide-associated complex subunit alpha-like UBA" evidence="1">
    <location>
        <begin position="151"/>
        <end position="191"/>
    </location>
</feature>
<proteinExistence type="predicted"/>